<evidence type="ECO:0000313" key="2">
    <source>
        <dbReference type="Proteomes" id="UP000324222"/>
    </source>
</evidence>
<comment type="caution">
    <text evidence="1">The sequence shown here is derived from an EMBL/GenBank/DDBJ whole genome shotgun (WGS) entry which is preliminary data.</text>
</comment>
<dbReference type="Proteomes" id="UP000324222">
    <property type="component" value="Unassembled WGS sequence"/>
</dbReference>
<dbReference type="EMBL" id="VSRR010114810">
    <property type="protein sequence ID" value="MPC98606.1"/>
    <property type="molecule type" value="Genomic_DNA"/>
</dbReference>
<dbReference type="AlphaFoldDB" id="A0A5B7JWC2"/>
<name>A0A5B7JWC2_PORTR</name>
<evidence type="ECO:0000313" key="1">
    <source>
        <dbReference type="EMBL" id="MPC98606.1"/>
    </source>
</evidence>
<keyword evidence="2" id="KW-1185">Reference proteome</keyword>
<sequence length="104" mass="11809">MEREGERVRGWEEEGEREKSLGNYNVLGWRGVPDCTVFASVVFARHNYCQDVLFGAQPDSDSPWAQVRQGTARHEGKARGQGWFAPLETPYLVCTFSFSPRLSL</sequence>
<protein>
    <submittedName>
        <fullName evidence="1">Uncharacterized protein</fullName>
    </submittedName>
</protein>
<proteinExistence type="predicted"/>
<accession>A0A5B7JWC2</accession>
<gene>
    <name evidence="1" type="ORF">E2C01_093980</name>
</gene>
<reference evidence="1 2" key="1">
    <citation type="submission" date="2019-05" db="EMBL/GenBank/DDBJ databases">
        <title>Another draft genome of Portunus trituberculatus and its Hox gene families provides insights of decapod evolution.</title>
        <authorList>
            <person name="Jeong J.-H."/>
            <person name="Song I."/>
            <person name="Kim S."/>
            <person name="Choi T."/>
            <person name="Kim D."/>
            <person name="Ryu S."/>
            <person name="Kim W."/>
        </authorList>
    </citation>
    <scope>NUCLEOTIDE SEQUENCE [LARGE SCALE GENOMIC DNA]</scope>
    <source>
        <tissue evidence="1">Muscle</tissue>
    </source>
</reference>
<organism evidence="1 2">
    <name type="scientific">Portunus trituberculatus</name>
    <name type="common">Swimming crab</name>
    <name type="synonym">Neptunus trituberculatus</name>
    <dbReference type="NCBI Taxonomy" id="210409"/>
    <lineage>
        <taxon>Eukaryota</taxon>
        <taxon>Metazoa</taxon>
        <taxon>Ecdysozoa</taxon>
        <taxon>Arthropoda</taxon>
        <taxon>Crustacea</taxon>
        <taxon>Multicrustacea</taxon>
        <taxon>Malacostraca</taxon>
        <taxon>Eumalacostraca</taxon>
        <taxon>Eucarida</taxon>
        <taxon>Decapoda</taxon>
        <taxon>Pleocyemata</taxon>
        <taxon>Brachyura</taxon>
        <taxon>Eubrachyura</taxon>
        <taxon>Portunoidea</taxon>
        <taxon>Portunidae</taxon>
        <taxon>Portuninae</taxon>
        <taxon>Portunus</taxon>
    </lineage>
</organism>